<keyword evidence="1" id="KW-0812">Transmembrane</keyword>
<gene>
    <name evidence="2" type="ORF">B0I27_11228</name>
</gene>
<evidence type="ECO:0000313" key="3">
    <source>
        <dbReference type="Proteomes" id="UP000238034"/>
    </source>
</evidence>
<feature type="transmembrane region" description="Helical" evidence="1">
    <location>
        <begin position="6"/>
        <end position="24"/>
    </location>
</feature>
<evidence type="ECO:0000313" key="2">
    <source>
        <dbReference type="EMBL" id="PRY49144.1"/>
    </source>
</evidence>
<name>A0A2T0TTW4_9SPHI</name>
<dbReference type="OrthoDB" id="771982at2"/>
<sequence>MDTQEIIVLILFLLAIAYIGRLVFRSLRSNKGCASGCNKCGVDFTDVKP</sequence>
<accession>A0A2T0TTW4</accession>
<dbReference type="Proteomes" id="UP000238034">
    <property type="component" value="Unassembled WGS sequence"/>
</dbReference>
<organism evidence="2 3">
    <name type="scientific">Arcticibacter pallidicorallinus</name>
    <dbReference type="NCBI Taxonomy" id="1259464"/>
    <lineage>
        <taxon>Bacteria</taxon>
        <taxon>Pseudomonadati</taxon>
        <taxon>Bacteroidota</taxon>
        <taxon>Sphingobacteriia</taxon>
        <taxon>Sphingobacteriales</taxon>
        <taxon>Sphingobacteriaceae</taxon>
        <taxon>Arcticibacter</taxon>
    </lineage>
</organism>
<proteinExistence type="predicted"/>
<dbReference type="AlphaFoldDB" id="A0A2T0TTW4"/>
<reference evidence="2 3" key="1">
    <citation type="submission" date="2018-03" db="EMBL/GenBank/DDBJ databases">
        <title>Genomic Encyclopedia of Type Strains, Phase III (KMG-III): the genomes of soil and plant-associated and newly described type strains.</title>
        <authorList>
            <person name="Whitman W."/>
        </authorList>
    </citation>
    <scope>NUCLEOTIDE SEQUENCE [LARGE SCALE GENOMIC DNA]</scope>
    <source>
        <strain evidence="2 3">CGMCC 1.9313</strain>
    </source>
</reference>
<comment type="caution">
    <text evidence="2">The sequence shown here is derived from an EMBL/GenBank/DDBJ whole genome shotgun (WGS) entry which is preliminary data.</text>
</comment>
<dbReference type="EMBL" id="PVTH01000012">
    <property type="protein sequence ID" value="PRY49144.1"/>
    <property type="molecule type" value="Genomic_DNA"/>
</dbReference>
<keyword evidence="3" id="KW-1185">Reference proteome</keyword>
<dbReference type="Pfam" id="PF12669">
    <property type="entry name" value="FeoB_associated"/>
    <property type="match status" value="1"/>
</dbReference>
<evidence type="ECO:0000256" key="1">
    <source>
        <dbReference type="SAM" id="Phobius"/>
    </source>
</evidence>
<keyword evidence="1" id="KW-0472">Membrane</keyword>
<protein>
    <submittedName>
        <fullName evidence="2">Attachment p12 family protein</fullName>
    </submittedName>
</protein>
<dbReference type="RefSeq" id="WP_106295012.1">
    <property type="nucleotide sequence ID" value="NZ_PVTH01000012.1"/>
</dbReference>
<keyword evidence="1" id="KW-1133">Transmembrane helix</keyword>